<dbReference type="KEGG" id="hyl:LPB072_10875"/>
<keyword evidence="5" id="KW-1185">Reference proteome</keyword>
<evidence type="ECO:0000259" key="1">
    <source>
        <dbReference type="Pfam" id="PF07603"/>
    </source>
</evidence>
<reference evidence="4 5" key="1">
    <citation type="submission" date="2016-02" db="EMBL/GenBank/DDBJ databases">
        <title>Draft genome sequence of Hydrogenophaga sp. LPB0072.</title>
        <authorList>
            <person name="Shin S.-K."/>
            <person name="Yi H."/>
        </authorList>
    </citation>
    <scope>NUCLEOTIDE SEQUENCE [LARGE SCALE GENOMIC DNA]</scope>
    <source>
        <strain evidence="4 5">LPB0072</strain>
    </source>
</reference>
<feature type="domain" description="Lcl C-terminal" evidence="1">
    <location>
        <begin position="335"/>
        <end position="465"/>
    </location>
</feature>
<accession>A0A162SXA2</accession>
<dbReference type="Proteomes" id="UP000185680">
    <property type="component" value="Chromosome"/>
</dbReference>
<reference evidence="3 6" key="2">
    <citation type="submission" date="2016-10" db="EMBL/GenBank/DDBJ databases">
        <title>Hydorgenophaga sp. LPB0072 isolated from gastropod.</title>
        <authorList>
            <person name="Kim E."/>
            <person name="Yi H."/>
        </authorList>
    </citation>
    <scope>NUCLEOTIDE SEQUENCE [LARGE SCALE GENOMIC DNA]</scope>
    <source>
        <strain evidence="3 6">LPB0072</strain>
    </source>
</reference>
<dbReference type="InterPro" id="IPR043708">
    <property type="entry name" value="DUF5648"/>
</dbReference>
<dbReference type="STRING" id="1763535.LPB072_10875"/>
<dbReference type="InterPro" id="IPR011460">
    <property type="entry name" value="Lcl_C"/>
</dbReference>
<dbReference type="PANTHER" id="PTHR35812:SF1">
    <property type="entry name" value="LIPOPROTEIN"/>
    <property type="match status" value="1"/>
</dbReference>
<name>A0A162SXA2_9BURK</name>
<sequence length="608" mass="65827">MKLMKQALHPFDGLSSRWLVIAAFCALLTACGGGQDTSSSVSLAANAEPVNAFAATTQSPPSAQTTALQKEGARLNSDELAQIAKTGVLPEPFEGKLLSGAGPEPVQGEGGFAEAKSLGQAKSAASRVPVFRFFNNQTNAHFFTTSTTERDSVQATLAYMSYEGPAFYSSATTIPGLSPVHRFYNTQTGVHFYTISEAERANVVANLPQFNYEGIAYYASTLAGTGYTPLYRFFYASKGFHFYTNSLGERDNIIATLPQYSYEGVGYYVLGSDWQTPAVPHTGITSARCYQANSDVFVACGGSGATTLNFQQDGHRADINALSYSAVGSNALTSCVKDNVTGLIWEGKTKNGFRSLDNRYTNLGNNATDDVSAYVHLLNGLALCGFNDWRLPTVQELRGIEKFGGIRGDPRVDVDWFPNTSPQYYWASDVLHSDPTYGWRADFGFFGSALQVSLRSHTNSVRLVRGATWAGPRYLITSLSYTGDAANNAAIDRQTGLIWRRCQQGQVWNGTACTGTPALYTHNLALIFAHNGSWRMPNIKELGSLVDYGRASPALDSGVFPGTNTAFSWTTTPGDAADFAGFVEFGSGFSYDVKRTVQLPVRLVRSYP</sequence>
<evidence type="ECO:0008006" key="7">
    <source>
        <dbReference type="Google" id="ProtNLM"/>
    </source>
</evidence>
<evidence type="ECO:0000259" key="2">
    <source>
        <dbReference type="Pfam" id="PF18885"/>
    </source>
</evidence>
<dbReference type="AlphaFoldDB" id="A0A162SXA2"/>
<protein>
    <recommendedName>
        <fullName evidence="7">DUF1566 domain-containing protein</fullName>
    </recommendedName>
</protein>
<evidence type="ECO:0000313" key="4">
    <source>
        <dbReference type="EMBL" id="OAD41344.1"/>
    </source>
</evidence>
<dbReference type="PROSITE" id="PS51257">
    <property type="entry name" value="PROKAR_LIPOPROTEIN"/>
    <property type="match status" value="1"/>
</dbReference>
<dbReference type="Pfam" id="PF18885">
    <property type="entry name" value="DUF5648"/>
    <property type="match status" value="1"/>
</dbReference>
<gene>
    <name evidence="3" type="ORF">LPB072_10875</name>
    <name evidence="4" type="ORF">LPB72_13270</name>
</gene>
<evidence type="ECO:0000313" key="5">
    <source>
        <dbReference type="Proteomes" id="UP000185657"/>
    </source>
</evidence>
<feature type="domain" description="DUF5648" evidence="2">
    <location>
        <begin position="129"/>
        <end position="270"/>
    </location>
</feature>
<dbReference type="Proteomes" id="UP000185657">
    <property type="component" value="Unassembled WGS sequence"/>
</dbReference>
<evidence type="ECO:0000313" key="6">
    <source>
        <dbReference type="Proteomes" id="UP000185680"/>
    </source>
</evidence>
<dbReference type="Pfam" id="PF07603">
    <property type="entry name" value="Lcl_C"/>
    <property type="match status" value="2"/>
</dbReference>
<organism evidence="3 6">
    <name type="scientific">Hydrogenophaga crassostreae</name>
    <dbReference type="NCBI Taxonomy" id="1763535"/>
    <lineage>
        <taxon>Bacteria</taxon>
        <taxon>Pseudomonadati</taxon>
        <taxon>Pseudomonadota</taxon>
        <taxon>Betaproteobacteria</taxon>
        <taxon>Burkholderiales</taxon>
        <taxon>Comamonadaceae</taxon>
        <taxon>Hydrogenophaga</taxon>
    </lineage>
</organism>
<proteinExistence type="predicted"/>
<feature type="domain" description="Lcl C-terminal" evidence="1">
    <location>
        <begin position="491"/>
        <end position="605"/>
    </location>
</feature>
<dbReference type="PANTHER" id="PTHR35812">
    <property type="entry name" value="LIPOPROTEIN"/>
    <property type="match status" value="1"/>
</dbReference>
<evidence type="ECO:0000313" key="3">
    <source>
        <dbReference type="EMBL" id="AOW13280.1"/>
    </source>
</evidence>
<dbReference type="EMBL" id="CP017476">
    <property type="protein sequence ID" value="AOW13280.1"/>
    <property type="molecule type" value="Genomic_DNA"/>
</dbReference>
<dbReference type="EMBL" id="LVWD01000023">
    <property type="protein sequence ID" value="OAD41344.1"/>
    <property type="molecule type" value="Genomic_DNA"/>
</dbReference>